<feature type="compositionally biased region" description="Low complexity" evidence="1">
    <location>
        <begin position="41"/>
        <end position="54"/>
    </location>
</feature>
<dbReference type="KEGG" id="mgor:H0P51_11005"/>
<evidence type="ECO:0000256" key="1">
    <source>
        <dbReference type="SAM" id="MobiDB-lite"/>
    </source>
</evidence>
<dbReference type="RefSeq" id="WP_180918037.1">
    <property type="nucleotide sequence ID" value="NZ_CP059165.1"/>
</dbReference>
<proteinExistence type="predicted"/>
<dbReference type="Pfam" id="PF01476">
    <property type="entry name" value="LysM"/>
    <property type="match status" value="1"/>
</dbReference>
<name>A0A7D6I9T1_9MYCO</name>
<dbReference type="Proteomes" id="UP000510682">
    <property type="component" value="Chromosome"/>
</dbReference>
<dbReference type="AlphaFoldDB" id="A0A7D6I9T1"/>
<dbReference type="InterPro" id="IPR018392">
    <property type="entry name" value="LysM"/>
</dbReference>
<protein>
    <submittedName>
        <fullName evidence="4">LysM peptidoglycan-binding domain-containing protein</fullName>
    </submittedName>
</protein>
<reference evidence="5" key="3">
    <citation type="submission" date="2023-07" db="EMBL/GenBank/DDBJ databases">
        <title>Description of Mycobacterium gordonae subsp. intergordonae subsp.nov. and Mycobacterium gordonae subsp. gordonae subsp. nov.</title>
        <authorList>
            <person name="Huang H."/>
        </authorList>
    </citation>
    <scope>NUCLEOTIDE SEQUENCE [LARGE SCALE GENOMIC DNA]</scope>
    <source>
        <strain evidence="5">24</strain>
    </source>
</reference>
<evidence type="ECO:0000313" key="5">
    <source>
        <dbReference type="Proteomes" id="UP000510682"/>
    </source>
</evidence>
<reference evidence="5" key="1">
    <citation type="submission" date="2020-07" db="EMBL/GenBank/DDBJ databases">
        <title>Description of Mycobacterium gordonae subsp. intergordonae subsp.nov. and Mycobacterium gordonae subsp. gordonae subsp. nov.</title>
        <authorList>
            <person name="Yu X."/>
        </authorList>
    </citation>
    <scope>NUCLEOTIDE SEQUENCE [LARGE SCALE GENOMIC DNA]</scope>
    <source>
        <strain evidence="5">24</strain>
    </source>
</reference>
<gene>
    <name evidence="4" type="ORF">H0P51_11005</name>
</gene>
<evidence type="ECO:0000259" key="3">
    <source>
        <dbReference type="Pfam" id="PF01476"/>
    </source>
</evidence>
<keyword evidence="2" id="KW-0472">Membrane</keyword>
<keyword evidence="2" id="KW-1133">Transmembrane helix</keyword>
<sequence>MTLIYAGPYRNGSVQSPLNRPVNRPKGESSSFRAGRDRSVRPGPAGPARPAGAPMRYYGTGVARSTATHRRRPVGVMTTIGLALLAGVITLWLGLMANFGSMVNGDSTDSAERVPSALAVVRVEPGESLQDLAARVAPGAPVHDVVERIRDLNALDTGAVSAGQTLIAPVG</sequence>
<reference evidence="4 5" key="2">
    <citation type="submission" date="2020-07" db="EMBL/GenBank/DDBJ databases">
        <authorList>
            <person name="Yu X."/>
        </authorList>
    </citation>
    <scope>NUCLEOTIDE SEQUENCE [LARGE SCALE GENOMIC DNA]</scope>
    <source>
        <strain evidence="5">24</strain>
    </source>
</reference>
<dbReference type="EMBL" id="CP059165">
    <property type="protein sequence ID" value="QLL09356.1"/>
    <property type="molecule type" value="Genomic_DNA"/>
</dbReference>
<keyword evidence="2" id="KW-0812">Transmembrane</keyword>
<evidence type="ECO:0000313" key="4">
    <source>
        <dbReference type="EMBL" id="QLL09356.1"/>
    </source>
</evidence>
<feature type="region of interest" description="Disordered" evidence="1">
    <location>
        <begin position="1"/>
        <end position="57"/>
    </location>
</feature>
<evidence type="ECO:0000256" key="2">
    <source>
        <dbReference type="SAM" id="Phobius"/>
    </source>
</evidence>
<organism evidence="4 5">
    <name type="scientific">Mycobacterium vicinigordonae</name>
    <dbReference type="NCBI Taxonomy" id="1719132"/>
    <lineage>
        <taxon>Bacteria</taxon>
        <taxon>Bacillati</taxon>
        <taxon>Actinomycetota</taxon>
        <taxon>Actinomycetes</taxon>
        <taxon>Mycobacteriales</taxon>
        <taxon>Mycobacteriaceae</taxon>
        <taxon>Mycobacterium</taxon>
    </lineage>
</organism>
<keyword evidence="5" id="KW-1185">Reference proteome</keyword>
<feature type="transmembrane region" description="Helical" evidence="2">
    <location>
        <begin position="74"/>
        <end position="95"/>
    </location>
</feature>
<accession>A0A7D6I9T1</accession>
<feature type="domain" description="LysM" evidence="3">
    <location>
        <begin position="122"/>
        <end position="169"/>
    </location>
</feature>